<proteinExistence type="predicted"/>
<reference evidence="2" key="1">
    <citation type="submission" date="2017-03" db="EMBL/GenBank/DDBJ databases">
        <title>Phytopthora megakarya and P. palmivora, two closely related causual agents of cacao black pod achieved similar genome size and gene model numbers by different mechanisms.</title>
        <authorList>
            <person name="Ali S."/>
            <person name="Shao J."/>
            <person name="Larry D.J."/>
            <person name="Kronmiller B."/>
            <person name="Shen D."/>
            <person name="Strem M.D."/>
            <person name="Melnick R.L."/>
            <person name="Guiltinan M.J."/>
            <person name="Tyler B.M."/>
            <person name="Meinhardt L.W."/>
            <person name="Bailey B.A."/>
        </authorList>
    </citation>
    <scope>NUCLEOTIDE SEQUENCE [LARGE SCALE GENOMIC DNA]</scope>
    <source>
        <strain evidence="2">zdho120</strain>
    </source>
</reference>
<dbReference type="AlphaFoldDB" id="A0A225WMG4"/>
<dbReference type="GO" id="GO:0008233">
    <property type="term" value="F:peptidase activity"/>
    <property type="evidence" value="ECO:0007669"/>
    <property type="project" value="UniProtKB-KW"/>
</dbReference>
<keyword evidence="1" id="KW-0378">Hydrolase</keyword>
<dbReference type="OrthoDB" id="84413at2759"/>
<comment type="caution">
    <text evidence="1">The sequence shown here is derived from an EMBL/GenBank/DDBJ whole genome shotgun (WGS) entry which is preliminary data.</text>
</comment>
<evidence type="ECO:0000313" key="2">
    <source>
        <dbReference type="Proteomes" id="UP000198211"/>
    </source>
</evidence>
<name>A0A225WMG4_9STRA</name>
<sequence length="433" mass="48313">MGAQFGDLMIGPARQWVKVHYADGSPEEKRGHVELFINTLGVQEQKLASRITLMEIPGAATLEKKLRARQGGLAPQKKSLFGSTKFRKTTPAKTPSPPRAVHRRIPYNACGDVHEVDKCTLEKFFNRLRQLFDPQKHAGADVSILNTTFAREVGCLIDTSITQVCVGIRDETYFKVDLAGQHAILGMDFMVPAGVRIDAAAGTACLPDEVRIQLIGRGLLYGTKMNIPSLTRIVTGDSYGIPPMPDKMTPMLCKTRGGPETPMTERREYQDPKSILRRTETEVKTRSERREPVVMTVTIKSGSTGGRKEMIETRDADVLKSERLENPATETPDDVEAQDLKLEDISEYEHTDAEGILHEDSEQFVEDLEAEMAVRPEISLTVNVKIEDLKVGLPTGVDQDEAVKMEEMLRKIVWKKRKWLIGKGNALPPRPRA</sequence>
<organism evidence="1 2">
    <name type="scientific">Phytophthora megakarya</name>
    <dbReference type="NCBI Taxonomy" id="4795"/>
    <lineage>
        <taxon>Eukaryota</taxon>
        <taxon>Sar</taxon>
        <taxon>Stramenopiles</taxon>
        <taxon>Oomycota</taxon>
        <taxon>Peronosporomycetes</taxon>
        <taxon>Peronosporales</taxon>
        <taxon>Peronosporaceae</taxon>
        <taxon>Phytophthora</taxon>
    </lineage>
</organism>
<keyword evidence="1" id="KW-0645">Protease</keyword>
<dbReference type="Proteomes" id="UP000198211">
    <property type="component" value="Unassembled WGS sequence"/>
</dbReference>
<dbReference type="EMBL" id="NBNE01000584">
    <property type="protein sequence ID" value="OWZ18458.1"/>
    <property type="molecule type" value="Genomic_DNA"/>
</dbReference>
<dbReference type="GO" id="GO:0006508">
    <property type="term" value="P:proteolysis"/>
    <property type="evidence" value="ECO:0007669"/>
    <property type="project" value="UniProtKB-KW"/>
</dbReference>
<keyword evidence="2" id="KW-1185">Reference proteome</keyword>
<protein>
    <submittedName>
        <fullName evidence="1">Eukaryotic/viral aspartic protease</fullName>
    </submittedName>
</protein>
<accession>A0A225WMG4</accession>
<evidence type="ECO:0000313" key="1">
    <source>
        <dbReference type="EMBL" id="OWZ18458.1"/>
    </source>
</evidence>
<gene>
    <name evidence="1" type="ORF">PHMEG_0007443</name>
</gene>